<dbReference type="SUPFAM" id="SSF51569">
    <property type="entry name" value="Aldolase"/>
    <property type="match status" value="1"/>
</dbReference>
<evidence type="ECO:0000313" key="5">
    <source>
        <dbReference type="Proteomes" id="UP001049518"/>
    </source>
</evidence>
<accession>A0ABX8QQY8</accession>
<evidence type="ECO:0000259" key="3">
    <source>
        <dbReference type="PROSITE" id="PS50991"/>
    </source>
</evidence>
<dbReference type="PROSITE" id="PS50991">
    <property type="entry name" value="PYR_CT"/>
    <property type="match status" value="1"/>
</dbReference>
<sequence>MHDDRVWQMDGVYRVSPFNIRPELHDGYDWPDPLTLIDSTLRKTLFTAGTVTTIDGFLRIAEELALAGVRHECLNVDWTGATAPPERQLELVRAIGSRDFGFTLNVFADTLLSDGARVPPVGMRETAELLVDLGADTLAPGIVPAPGPDARARQLDELEELFDVARGLGVGVTVTVAQAGLRDLGEMLPVVNRAIELGVLRVDLMDSVSSLGPEAMVLFVRTFRDGLVAPVPLTMHTHDDFGLATACTIAAATAGASPDVAAGGVSYRCGFAAMEEVVLSLETLYGVRTGIDLSALTRLARTVERESGLPIPPLKPVVGRYAYLRHMPRDVAAALRDGPDAFPPPSSCVAPEVVGGRLEWVWDGLGTDDMAEALAESRGLSLTAEEISAVRRALDEAVAGIERYPRWLEPERVNEIADRTLADLRRREVFVPTDTTDAAVDAGVAALNALDTRRFTELVYACCCWAPWADRLAAGRPYRTWTALDAAACEGLTALTDDSLAALVDKHPPIGADTGGADLASSFSTLEQSSLAASPEALREVARLNAEYRARFGFTYLVAAEGRTTAELAADLRRRMANTRPQELSVARAELTAIVRRRLRRTAAVTAPLPRPAPA</sequence>
<dbReference type="SUPFAM" id="SSF158694">
    <property type="entry name" value="UraD-Like"/>
    <property type="match status" value="1"/>
</dbReference>
<evidence type="ECO:0000313" key="4">
    <source>
        <dbReference type="EMBL" id="QXJ21193.1"/>
    </source>
</evidence>
<dbReference type="InterPro" id="IPR013785">
    <property type="entry name" value="Aldolase_TIM"/>
</dbReference>
<dbReference type="PANTHER" id="PTHR42880">
    <property type="entry name" value="HOMOCITRATE SYNTHASE"/>
    <property type="match status" value="1"/>
</dbReference>
<dbReference type="PROSITE" id="PS00816">
    <property type="entry name" value="AIPM_HOMOCIT_SYNTH_2"/>
    <property type="match status" value="1"/>
</dbReference>
<dbReference type="PANTHER" id="PTHR42880:SF1">
    <property type="entry name" value="ISOPROPYLMALATE_HOMOCITRATE_CITRAMALATE SYNTHASE FAMILY PROTEIN"/>
    <property type="match status" value="1"/>
</dbReference>
<dbReference type="InterPro" id="IPR002034">
    <property type="entry name" value="AIPM/Hcit_synth_CS"/>
</dbReference>
<dbReference type="InterPro" id="IPR036778">
    <property type="entry name" value="OHCU_decarboxylase_sf"/>
</dbReference>
<evidence type="ECO:0000256" key="1">
    <source>
        <dbReference type="ARBA" id="ARBA00022631"/>
    </source>
</evidence>
<organism evidence="4 5">
    <name type="scientific">Actinomadura graeca</name>
    <dbReference type="NCBI Taxonomy" id="2750812"/>
    <lineage>
        <taxon>Bacteria</taxon>
        <taxon>Bacillati</taxon>
        <taxon>Actinomycetota</taxon>
        <taxon>Actinomycetes</taxon>
        <taxon>Streptosporangiales</taxon>
        <taxon>Thermomonosporaceae</taxon>
        <taxon>Actinomadura</taxon>
    </lineage>
</organism>
<dbReference type="Pfam" id="PF00682">
    <property type="entry name" value="HMGL-like"/>
    <property type="match status" value="1"/>
</dbReference>
<keyword evidence="1" id="KW-0659">Purine metabolism</keyword>
<dbReference type="EMBL" id="CP059572">
    <property type="protein sequence ID" value="QXJ21193.1"/>
    <property type="molecule type" value="Genomic_DNA"/>
</dbReference>
<dbReference type="InterPro" id="IPR000891">
    <property type="entry name" value="PYR_CT"/>
</dbReference>
<reference evidence="4" key="1">
    <citation type="submission" date="2020-07" db="EMBL/GenBank/DDBJ databases">
        <authorList>
            <person name="Tarantini F.S."/>
            <person name="Hong K.W."/>
            <person name="Chan K.G."/>
        </authorList>
    </citation>
    <scope>NUCLEOTIDE SEQUENCE</scope>
    <source>
        <strain evidence="4">32-07</strain>
    </source>
</reference>
<evidence type="ECO:0000256" key="2">
    <source>
        <dbReference type="ARBA" id="ARBA00022679"/>
    </source>
</evidence>
<dbReference type="InterPro" id="IPR018020">
    <property type="entry name" value="OHCU_decarboxylase"/>
</dbReference>
<gene>
    <name evidence="4" type="ORF">AGRA3207_002024</name>
</gene>
<dbReference type="Pfam" id="PF09349">
    <property type="entry name" value="OHCU_decarbox"/>
    <property type="match status" value="1"/>
</dbReference>
<keyword evidence="2" id="KW-0808">Transferase</keyword>
<dbReference type="Gene3D" id="3.20.20.70">
    <property type="entry name" value="Aldolase class I"/>
    <property type="match status" value="1"/>
</dbReference>
<feature type="domain" description="Pyruvate carboxyltransferase" evidence="3">
    <location>
        <begin position="34"/>
        <end position="297"/>
    </location>
</feature>
<dbReference type="RefSeq" id="WP_231334331.1">
    <property type="nucleotide sequence ID" value="NZ_CP059572.1"/>
</dbReference>
<protein>
    <recommendedName>
        <fullName evidence="3">Pyruvate carboxyltransferase domain-containing protein</fullName>
    </recommendedName>
</protein>
<name>A0ABX8QQY8_9ACTN</name>
<dbReference type="Gene3D" id="1.10.3330.10">
    <property type="entry name" value="Oxo-4-hydroxy-4-carboxy-5-ureidoimidazoline decarboxylase"/>
    <property type="match status" value="1"/>
</dbReference>
<dbReference type="Proteomes" id="UP001049518">
    <property type="component" value="Chromosome"/>
</dbReference>
<keyword evidence="5" id="KW-1185">Reference proteome</keyword>
<proteinExistence type="predicted"/>